<dbReference type="UniPathway" id="UPA00344"/>
<evidence type="ECO:0000313" key="7">
    <source>
        <dbReference type="EMBL" id="CEM17521.1"/>
    </source>
</evidence>
<dbReference type="InParanoid" id="A0A0G4FSU4"/>
<evidence type="ECO:0000256" key="2">
    <source>
        <dbReference type="ARBA" id="ARBA00005046"/>
    </source>
</evidence>
<dbReference type="InterPro" id="IPR050105">
    <property type="entry name" value="MoCo_biosynth_MoaA/MoaC"/>
</dbReference>
<evidence type="ECO:0000256" key="5">
    <source>
        <dbReference type="ARBA" id="ARBA00023239"/>
    </source>
</evidence>
<keyword evidence="5" id="KW-0456">Lyase</keyword>
<feature type="domain" description="Molybdopterin cofactor biosynthesis C (MoaC)" evidence="6">
    <location>
        <begin position="54"/>
        <end position="189"/>
    </location>
</feature>
<evidence type="ECO:0000256" key="1">
    <source>
        <dbReference type="ARBA" id="ARBA00001637"/>
    </source>
</evidence>
<dbReference type="InterPro" id="IPR002820">
    <property type="entry name" value="Mopterin_CF_biosynth-C_dom"/>
</dbReference>
<evidence type="ECO:0000313" key="8">
    <source>
        <dbReference type="Proteomes" id="UP000041254"/>
    </source>
</evidence>
<dbReference type="PANTHER" id="PTHR22960">
    <property type="entry name" value="MOLYBDOPTERIN COFACTOR SYNTHESIS PROTEIN A"/>
    <property type="match status" value="1"/>
</dbReference>
<dbReference type="CDD" id="cd01420">
    <property type="entry name" value="MoaC_PE"/>
    <property type="match status" value="1"/>
</dbReference>
<dbReference type="Gene3D" id="3.30.70.640">
    <property type="entry name" value="Molybdopterin cofactor biosynthesis C (MoaC) domain"/>
    <property type="match status" value="1"/>
</dbReference>
<accession>A0A0G4FSU4</accession>
<dbReference type="PANTHER" id="PTHR22960:SF29">
    <property type="entry name" value="CYCLIC PYRANOPTERIN MONOPHOSPHATE SYNTHASE"/>
    <property type="match status" value="1"/>
</dbReference>
<dbReference type="HAMAP" id="MF_01224_B">
    <property type="entry name" value="MoaC_B"/>
    <property type="match status" value="1"/>
</dbReference>
<dbReference type="OrthoDB" id="429626at2759"/>
<organism evidence="7 8">
    <name type="scientific">Vitrella brassicaformis (strain CCMP3155)</name>
    <dbReference type="NCBI Taxonomy" id="1169540"/>
    <lineage>
        <taxon>Eukaryota</taxon>
        <taxon>Sar</taxon>
        <taxon>Alveolata</taxon>
        <taxon>Colpodellida</taxon>
        <taxon>Vitrellaceae</taxon>
        <taxon>Vitrella</taxon>
    </lineage>
</organism>
<dbReference type="AlphaFoldDB" id="A0A0G4FSU4"/>
<dbReference type="OMA" id="IWDMVKS"/>
<dbReference type="NCBIfam" id="TIGR00581">
    <property type="entry name" value="moaC"/>
    <property type="match status" value="1"/>
</dbReference>
<dbReference type="NCBIfam" id="NF006870">
    <property type="entry name" value="PRK09364.1"/>
    <property type="match status" value="1"/>
</dbReference>
<dbReference type="EMBL" id="CDMY01000490">
    <property type="protein sequence ID" value="CEM17521.1"/>
    <property type="molecule type" value="Genomic_DNA"/>
</dbReference>
<dbReference type="InterPro" id="IPR023045">
    <property type="entry name" value="MoaC"/>
</dbReference>
<dbReference type="InterPro" id="IPR047594">
    <property type="entry name" value="MoaC_bact/euk"/>
</dbReference>
<dbReference type="SUPFAM" id="SSF55040">
    <property type="entry name" value="Molybdenum cofactor biosynthesis protein C, MoaC"/>
    <property type="match status" value="1"/>
</dbReference>
<evidence type="ECO:0000256" key="3">
    <source>
        <dbReference type="ARBA" id="ARBA00012575"/>
    </source>
</evidence>
<keyword evidence="8" id="KW-1185">Reference proteome</keyword>
<comment type="pathway">
    <text evidence="2">Cofactor biosynthesis; molybdopterin biosynthesis.</text>
</comment>
<gene>
    <name evidence="7" type="ORF">Vbra_16048</name>
</gene>
<dbReference type="GO" id="GO:0061799">
    <property type="term" value="F:cyclic pyranopterin monophosphate synthase activity"/>
    <property type="evidence" value="ECO:0007669"/>
    <property type="project" value="UniProtKB-EC"/>
</dbReference>
<dbReference type="InterPro" id="IPR036522">
    <property type="entry name" value="MoaC_sf"/>
</dbReference>
<dbReference type="VEuPathDB" id="CryptoDB:Vbra_16048"/>
<protein>
    <recommendedName>
        <fullName evidence="3">cyclic pyranopterin monophosphate synthase</fullName>
        <ecNumber evidence="3">4.6.1.17</ecNumber>
    </recommendedName>
</protein>
<keyword evidence="4" id="KW-0501">Molybdenum cofactor biosynthesis</keyword>
<evidence type="ECO:0000256" key="4">
    <source>
        <dbReference type="ARBA" id="ARBA00023150"/>
    </source>
</evidence>
<name>A0A0G4FSU4_VITBC</name>
<comment type="catalytic activity">
    <reaction evidence="1">
        <text>(8S)-3',8-cyclo-7,8-dihydroguanosine 5'-triphosphate = cyclic pyranopterin phosphate + diphosphate</text>
        <dbReference type="Rhea" id="RHEA:49580"/>
        <dbReference type="ChEBI" id="CHEBI:33019"/>
        <dbReference type="ChEBI" id="CHEBI:59648"/>
        <dbReference type="ChEBI" id="CHEBI:131766"/>
        <dbReference type="EC" id="4.6.1.17"/>
    </reaction>
</comment>
<dbReference type="PhylomeDB" id="A0A0G4FSU4"/>
<dbReference type="Pfam" id="PF01967">
    <property type="entry name" value="MoaC"/>
    <property type="match status" value="1"/>
</dbReference>
<proteinExistence type="inferred from homology"/>
<dbReference type="GO" id="GO:0006777">
    <property type="term" value="P:Mo-molybdopterin cofactor biosynthetic process"/>
    <property type="evidence" value="ECO:0007669"/>
    <property type="project" value="UniProtKB-KW"/>
</dbReference>
<dbReference type="Proteomes" id="UP000041254">
    <property type="component" value="Unassembled WGS sequence"/>
</dbReference>
<sequence>MNVKAAIRRLPGLSRCGTFAVWQNASTSRAADAHTPSGSSSLTHVASDDGKAQMVDVSGKVPTRRTAIAGSRVLLGQEVFRLVQENLIKKGDVLTTAKLAGIMGSKRTADLIPLCHPLSLSHVDVSLTLDANDHAVDIRAEATTVHTTGVEMEALTAASVAALTVYDMCKSASKALVITHVRLLEKTGGKSGHFIAGREPG</sequence>
<reference evidence="7 8" key="1">
    <citation type="submission" date="2014-11" db="EMBL/GenBank/DDBJ databases">
        <authorList>
            <person name="Zhu J."/>
            <person name="Qi W."/>
            <person name="Song R."/>
        </authorList>
    </citation>
    <scope>NUCLEOTIDE SEQUENCE [LARGE SCALE GENOMIC DNA]</scope>
</reference>
<dbReference type="EC" id="4.6.1.17" evidence="3"/>
<evidence type="ECO:0000259" key="6">
    <source>
        <dbReference type="Pfam" id="PF01967"/>
    </source>
</evidence>
<dbReference type="STRING" id="1169540.A0A0G4FSU4"/>